<evidence type="ECO:0000313" key="1">
    <source>
        <dbReference type="EMBL" id="KAJ8708832.1"/>
    </source>
</evidence>
<reference evidence="1" key="1">
    <citation type="submission" date="2023-03" db="EMBL/GenBank/DDBJ databases">
        <title>Chromosome-level genomes of two armyworms, Mythimna separata and Mythimna loreyi, provide insights into the biosynthesis and reception of sex pheromones.</title>
        <authorList>
            <person name="Zhao H."/>
        </authorList>
    </citation>
    <scope>NUCLEOTIDE SEQUENCE</scope>
    <source>
        <strain evidence="1">BeijingLab</strain>
    </source>
</reference>
<evidence type="ECO:0000313" key="2">
    <source>
        <dbReference type="Proteomes" id="UP001231649"/>
    </source>
</evidence>
<proteinExistence type="predicted"/>
<accession>A0ACC2Q6I7</accession>
<comment type="caution">
    <text evidence="1">The sequence shown here is derived from an EMBL/GenBank/DDBJ whole genome shotgun (WGS) entry which is preliminary data.</text>
</comment>
<dbReference type="EMBL" id="CM056801">
    <property type="protein sequence ID" value="KAJ8708832.1"/>
    <property type="molecule type" value="Genomic_DNA"/>
</dbReference>
<gene>
    <name evidence="1" type="ORF">PYW08_010214</name>
</gene>
<name>A0ACC2Q6I7_9NEOP</name>
<protein>
    <submittedName>
        <fullName evidence="1">Uncharacterized protein</fullName>
    </submittedName>
</protein>
<organism evidence="1 2">
    <name type="scientific">Mythimna loreyi</name>
    <dbReference type="NCBI Taxonomy" id="667449"/>
    <lineage>
        <taxon>Eukaryota</taxon>
        <taxon>Metazoa</taxon>
        <taxon>Ecdysozoa</taxon>
        <taxon>Arthropoda</taxon>
        <taxon>Hexapoda</taxon>
        <taxon>Insecta</taxon>
        <taxon>Pterygota</taxon>
        <taxon>Neoptera</taxon>
        <taxon>Endopterygota</taxon>
        <taxon>Lepidoptera</taxon>
        <taxon>Glossata</taxon>
        <taxon>Ditrysia</taxon>
        <taxon>Noctuoidea</taxon>
        <taxon>Noctuidae</taxon>
        <taxon>Noctuinae</taxon>
        <taxon>Hadenini</taxon>
        <taxon>Mythimna</taxon>
    </lineage>
</organism>
<keyword evidence="2" id="KW-1185">Reference proteome</keyword>
<dbReference type="Proteomes" id="UP001231649">
    <property type="component" value="Chromosome 25"/>
</dbReference>
<sequence length="320" mass="34996">MDKFLFLFFIVFCVTAHYSTSFAEELDDITRRVTAANDNQFPYMVSLQEWSKIHSPNRGHKCGGILVTLQHALTAGRCLLLFNETIGGFVPIDRDEYRVFGGSANLTNDTSANRVRRIANTTVYPEYNMTINMELNNIGIIILGTPFLSTTVARISIGDIGNADFTPCTGMGWQRGTRLMYQPMTAINNTVCRMFIQFVNGTVCAMPPFAMPSASHVCVSEWGSPLVCQGNLAGVFIDWRTSCSGTMTAQLFTRVSNYTTWINSVIALPIPELGPEPSTVPPPTTPTTTPAPGASSVFQPGITFLTAILVAQIIRASVIN</sequence>